<name>A0A4Y2E909_ARAVE</name>
<dbReference type="AlphaFoldDB" id="A0A4Y2E909"/>
<dbReference type="OrthoDB" id="6431693at2759"/>
<sequence length="87" mass="9857">MRKTDLWRNDSNVPLYYHCGRPGHVLMHCRERRQIFAGAKAARTFNDEKQTPNLHKALTTATRIQLPPVSGAIHLILDVPATSLSPR</sequence>
<keyword evidence="2" id="KW-1185">Reference proteome</keyword>
<organism evidence="1 2">
    <name type="scientific">Araneus ventricosus</name>
    <name type="common">Orbweaver spider</name>
    <name type="synonym">Epeira ventricosa</name>
    <dbReference type="NCBI Taxonomy" id="182803"/>
    <lineage>
        <taxon>Eukaryota</taxon>
        <taxon>Metazoa</taxon>
        <taxon>Ecdysozoa</taxon>
        <taxon>Arthropoda</taxon>
        <taxon>Chelicerata</taxon>
        <taxon>Arachnida</taxon>
        <taxon>Araneae</taxon>
        <taxon>Araneomorphae</taxon>
        <taxon>Entelegynae</taxon>
        <taxon>Araneoidea</taxon>
        <taxon>Araneidae</taxon>
        <taxon>Araneus</taxon>
    </lineage>
</organism>
<evidence type="ECO:0000313" key="1">
    <source>
        <dbReference type="EMBL" id="GBM24334.1"/>
    </source>
</evidence>
<gene>
    <name evidence="1" type="ORF">AVEN_202321_1</name>
</gene>
<evidence type="ECO:0008006" key="3">
    <source>
        <dbReference type="Google" id="ProtNLM"/>
    </source>
</evidence>
<proteinExistence type="predicted"/>
<comment type="caution">
    <text evidence="1">The sequence shown here is derived from an EMBL/GenBank/DDBJ whole genome shotgun (WGS) entry which is preliminary data.</text>
</comment>
<dbReference type="EMBL" id="BGPR01000516">
    <property type="protein sequence ID" value="GBM24334.1"/>
    <property type="molecule type" value="Genomic_DNA"/>
</dbReference>
<evidence type="ECO:0000313" key="2">
    <source>
        <dbReference type="Proteomes" id="UP000499080"/>
    </source>
</evidence>
<accession>A0A4Y2E909</accession>
<protein>
    <recommendedName>
        <fullName evidence="3">CCHC-type domain-containing protein</fullName>
    </recommendedName>
</protein>
<reference evidence="1 2" key="1">
    <citation type="journal article" date="2019" name="Sci. Rep.">
        <title>Orb-weaving spider Araneus ventricosus genome elucidates the spidroin gene catalogue.</title>
        <authorList>
            <person name="Kono N."/>
            <person name="Nakamura H."/>
            <person name="Ohtoshi R."/>
            <person name="Moran D.A.P."/>
            <person name="Shinohara A."/>
            <person name="Yoshida Y."/>
            <person name="Fujiwara M."/>
            <person name="Mori M."/>
            <person name="Tomita M."/>
            <person name="Arakawa K."/>
        </authorList>
    </citation>
    <scope>NUCLEOTIDE SEQUENCE [LARGE SCALE GENOMIC DNA]</scope>
</reference>
<dbReference type="Proteomes" id="UP000499080">
    <property type="component" value="Unassembled WGS sequence"/>
</dbReference>